<dbReference type="Pfam" id="PF13649">
    <property type="entry name" value="Methyltransf_25"/>
    <property type="match status" value="1"/>
</dbReference>
<keyword evidence="2" id="KW-0808">Transferase</keyword>
<dbReference type="Proteomes" id="UP000271241">
    <property type="component" value="Unassembled WGS sequence"/>
</dbReference>
<keyword evidence="2" id="KW-0489">Methyltransferase</keyword>
<dbReference type="GO" id="GO:0032259">
    <property type="term" value="P:methylation"/>
    <property type="evidence" value="ECO:0007669"/>
    <property type="project" value="UniProtKB-KW"/>
</dbReference>
<name>A0A4P9XKQ0_9FUNG</name>
<dbReference type="InterPro" id="IPR041698">
    <property type="entry name" value="Methyltransf_25"/>
</dbReference>
<evidence type="ECO:0000259" key="1">
    <source>
        <dbReference type="Pfam" id="PF13649"/>
    </source>
</evidence>
<protein>
    <submittedName>
        <fullName evidence="2">S-adenosyl-L-methionine-dependent methyltransferase</fullName>
    </submittedName>
</protein>
<organism evidence="2 3">
    <name type="scientific">Thamnocephalis sphaerospora</name>
    <dbReference type="NCBI Taxonomy" id="78915"/>
    <lineage>
        <taxon>Eukaryota</taxon>
        <taxon>Fungi</taxon>
        <taxon>Fungi incertae sedis</taxon>
        <taxon>Zoopagomycota</taxon>
        <taxon>Zoopagomycotina</taxon>
        <taxon>Zoopagomycetes</taxon>
        <taxon>Zoopagales</taxon>
        <taxon>Sigmoideomycetaceae</taxon>
        <taxon>Thamnocephalis</taxon>
    </lineage>
</organism>
<dbReference type="Gene3D" id="3.40.50.150">
    <property type="entry name" value="Vaccinia Virus protein VP39"/>
    <property type="match status" value="1"/>
</dbReference>
<reference evidence="3" key="1">
    <citation type="journal article" date="2018" name="Nat. Microbiol.">
        <title>Leveraging single-cell genomics to expand the fungal tree of life.</title>
        <authorList>
            <person name="Ahrendt S.R."/>
            <person name="Quandt C.A."/>
            <person name="Ciobanu D."/>
            <person name="Clum A."/>
            <person name="Salamov A."/>
            <person name="Andreopoulos B."/>
            <person name="Cheng J.F."/>
            <person name="Woyke T."/>
            <person name="Pelin A."/>
            <person name="Henrissat B."/>
            <person name="Reynolds N.K."/>
            <person name="Benny G.L."/>
            <person name="Smith M.E."/>
            <person name="James T.Y."/>
            <person name="Grigoriev I.V."/>
        </authorList>
    </citation>
    <scope>NUCLEOTIDE SEQUENCE [LARGE SCALE GENOMIC DNA]</scope>
    <source>
        <strain evidence="3">RSA 1356</strain>
    </source>
</reference>
<feature type="domain" description="Methyltransferase" evidence="1">
    <location>
        <begin position="71"/>
        <end position="161"/>
    </location>
</feature>
<dbReference type="InterPro" id="IPR029063">
    <property type="entry name" value="SAM-dependent_MTases_sf"/>
</dbReference>
<sequence length="290" mass="32027">MSGSGSGSGSGKTAERFAFTDGRRYHNEPNCPYPLPNDLEEVDRLEIQHYAIQQITRKRYHALLYNPKRAIDIGAGTGIWLMEMATDFPECEFTGIDIAPLQPTTILPQNCTFEMANVLEGLSHPDGYFDYVRHCLLVAAIPKDKWLSYVKECARLCASGGWVEMIDSSGRIHGGGPACQKISNTMSGVLKARGLSPETTETLDVLMREAGLVDVEVKEFRMISGGSRGGSAGKLFLKDFRMGCNALAPLLVNMHGMAREDVDQLILQAEQEMEQCDTYGILRIFVGRKP</sequence>
<gene>
    <name evidence="2" type="ORF">THASP1DRAFT_18609</name>
</gene>
<keyword evidence="3" id="KW-1185">Reference proteome</keyword>
<dbReference type="EMBL" id="KZ992903">
    <property type="protein sequence ID" value="RKP06345.1"/>
    <property type="molecule type" value="Genomic_DNA"/>
</dbReference>
<dbReference type="PANTHER" id="PTHR43591">
    <property type="entry name" value="METHYLTRANSFERASE"/>
    <property type="match status" value="1"/>
</dbReference>
<dbReference type="OrthoDB" id="2013972at2759"/>
<dbReference type="SUPFAM" id="SSF53335">
    <property type="entry name" value="S-adenosyl-L-methionine-dependent methyltransferases"/>
    <property type="match status" value="1"/>
</dbReference>
<dbReference type="GO" id="GO:0008168">
    <property type="term" value="F:methyltransferase activity"/>
    <property type="evidence" value="ECO:0007669"/>
    <property type="project" value="UniProtKB-KW"/>
</dbReference>
<dbReference type="STRING" id="78915.A0A4P9XKQ0"/>
<proteinExistence type="predicted"/>
<evidence type="ECO:0000313" key="3">
    <source>
        <dbReference type="Proteomes" id="UP000271241"/>
    </source>
</evidence>
<evidence type="ECO:0000313" key="2">
    <source>
        <dbReference type="EMBL" id="RKP06345.1"/>
    </source>
</evidence>
<accession>A0A4P9XKQ0</accession>
<dbReference type="CDD" id="cd02440">
    <property type="entry name" value="AdoMet_MTases"/>
    <property type="match status" value="1"/>
</dbReference>
<dbReference type="AlphaFoldDB" id="A0A4P9XKQ0"/>